<evidence type="ECO:0000313" key="1">
    <source>
        <dbReference type="EMBL" id="SDH85730.1"/>
    </source>
</evidence>
<dbReference type="STRING" id="551996.SAMN05192573_11364"/>
<protein>
    <recommendedName>
        <fullName evidence="3">Polysaccharide deacetylase</fullName>
    </recommendedName>
</protein>
<keyword evidence="2" id="KW-1185">Reference proteome</keyword>
<dbReference type="Proteomes" id="UP000199705">
    <property type="component" value="Unassembled WGS sequence"/>
</dbReference>
<evidence type="ECO:0008006" key="3">
    <source>
        <dbReference type="Google" id="ProtNLM"/>
    </source>
</evidence>
<sequence length="337" mass="38843">MQNLMNKTFTNLIFALFCTSTIFIEQTSAQTVYRKIGNYKVYYGWAHNYPQDWMILRRFDNEGRNYLLMVNPQTLETKINESSFYQIKPMTMEQAREFFKSTPYQKALSKAEKQSVNIQDAGIESGIPKQTGISLTADLCPSHRPLDKRIFTDIFTEFKKVERPVPIALSITGIWMRQHPQDLAWLKQMQANREIYITWINHSFNHRVSLKAPLKENFLLEPGTDISYEVLETEQAMLRNGLLPSVFFRFPGLVSDQQLVYRITGFGLIPVGTDAWLAKGQQPQNGSIVLIHGNGNEPVGVNDFIKLLQSKTRSIAGKQWLLYDLRESVDEEFSETP</sequence>
<dbReference type="GO" id="GO:0005975">
    <property type="term" value="P:carbohydrate metabolic process"/>
    <property type="evidence" value="ECO:0007669"/>
    <property type="project" value="InterPro"/>
</dbReference>
<proteinExistence type="predicted"/>
<name>A0A1G8FUG7_9SPHI</name>
<dbReference type="InterPro" id="IPR011330">
    <property type="entry name" value="Glyco_hydro/deAcase_b/a-brl"/>
</dbReference>
<dbReference type="Gene3D" id="3.20.20.370">
    <property type="entry name" value="Glycoside hydrolase/deacetylase"/>
    <property type="match status" value="1"/>
</dbReference>
<accession>A0A1G8FUG7</accession>
<gene>
    <name evidence="1" type="ORF">SAMN05192573_11364</name>
</gene>
<evidence type="ECO:0000313" key="2">
    <source>
        <dbReference type="Proteomes" id="UP000199705"/>
    </source>
</evidence>
<dbReference type="EMBL" id="FNCG01000013">
    <property type="protein sequence ID" value="SDH85730.1"/>
    <property type="molecule type" value="Genomic_DNA"/>
</dbReference>
<organism evidence="1 2">
    <name type="scientific">Mucilaginibacter gossypii</name>
    <dbReference type="NCBI Taxonomy" id="551996"/>
    <lineage>
        <taxon>Bacteria</taxon>
        <taxon>Pseudomonadati</taxon>
        <taxon>Bacteroidota</taxon>
        <taxon>Sphingobacteriia</taxon>
        <taxon>Sphingobacteriales</taxon>
        <taxon>Sphingobacteriaceae</taxon>
        <taxon>Mucilaginibacter</taxon>
    </lineage>
</organism>
<dbReference type="AlphaFoldDB" id="A0A1G8FUG7"/>
<reference evidence="2" key="1">
    <citation type="submission" date="2016-10" db="EMBL/GenBank/DDBJ databases">
        <authorList>
            <person name="Varghese N."/>
            <person name="Submissions S."/>
        </authorList>
    </citation>
    <scope>NUCLEOTIDE SEQUENCE [LARGE SCALE GENOMIC DNA]</scope>
    <source>
        <strain evidence="2">Gh-67</strain>
    </source>
</reference>
<dbReference type="CDD" id="cd10963">
    <property type="entry name" value="CE4_RC0012_like"/>
    <property type="match status" value="1"/>
</dbReference>
<dbReference type="SUPFAM" id="SSF88713">
    <property type="entry name" value="Glycoside hydrolase/deacetylase"/>
    <property type="match status" value="1"/>
</dbReference>